<dbReference type="GO" id="GO:0005634">
    <property type="term" value="C:nucleus"/>
    <property type="evidence" value="ECO:0007669"/>
    <property type="project" value="TreeGrafter"/>
</dbReference>
<dbReference type="Proteomes" id="UP000797356">
    <property type="component" value="Chromosome 6"/>
</dbReference>
<name>A0A8K0IE71_COCNU</name>
<evidence type="ECO:0000313" key="5">
    <source>
        <dbReference type="Proteomes" id="UP000797356"/>
    </source>
</evidence>
<keyword evidence="5" id="KW-1185">Reference proteome</keyword>
<comment type="caution">
    <text evidence="4">The sequence shown here is derived from an EMBL/GenBank/DDBJ whole genome shotgun (WGS) entry which is preliminary data.</text>
</comment>
<dbReference type="PANTHER" id="PTHR12651">
    <property type="entry name" value="26S PROTEASOME NON-ATPASE REGULATORY SUBUNIT 9"/>
    <property type="match status" value="1"/>
</dbReference>
<dbReference type="OrthoDB" id="72325at2759"/>
<dbReference type="EMBL" id="CM017877">
    <property type="protein sequence ID" value="KAG1348245.1"/>
    <property type="molecule type" value="Genomic_DNA"/>
</dbReference>
<proteinExistence type="predicted"/>
<reference evidence="4" key="2">
    <citation type="submission" date="2019-07" db="EMBL/GenBank/DDBJ databases">
        <authorList>
            <person name="Yang Y."/>
            <person name="Bocs S."/>
            <person name="Baudouin L."/>
        </authorList>
    </citation>
    <scope>NUCLEOTIDE SEQUENCE</scope>
    <source>
        <tissue evidence="4">Spear leaf of Hainan Tall coconut</tissue>
    </source>
</reference>
<keyword evidence="4" id="KW-0647">Proteasome</keyword>
<protein>
    <submittedName>
        <fullName evidence="4">26S proteasome non-ATPase regulatory subunit 9</fullName>
    </submittedName>
</protein>
<dbReference type="PANTHER" id="PTHR12651:SF1">
    <property type="entry name" value="26S PROTEASOME NON-ATPASE REGULATORY SUBUNIT 9"/>
    <property type="match status" value="1"/>
</dbReference>
<dbReference type="Pfam" id="PF18265">
    <property type="entry name" value="Nas2_N"/>
    <property type="match status" value="1"/>
</dbReference>
<dbReference type="SUPFAM" id="SSF50156">
    <property type="entry name" value="PDZ domain-like"/>
    <property type="match status" value="1"/>
</dbReference>
<evidence type="ECO:0000256" key="2">
    <source>
        <dbReference type="SAM" id="MobiDB-lite"/>
    </source>
</evidence>
<dbReference type="InterPro" id="IPR040815">
    <property type="entry name" value="Nas2_N"/>
</dbReference>
<reference evidence="4" key="1">
    <citation type="journal article" date="2017" name="Gigascience">
        <title>The genome draft of coconut (Cocos nucifera).</title>
        <authorList>
            <person name="Xiao Y."/>
            <person name="Xu P."/>
            <person name="Fan H."/>
            <person name="Baudouin L."/>
            <person name="Xia W."/>
            <person name="Bocs S."/>
            <person name="Xu J."/>
            <person name="Li Q."/>
            <person name="Guo A."/>
            <person name="Zhou L."/>
            <person name="Li J."/>
            <person name="Wu Y."/>
            <person name="Ma Z."/>
            <person name="Armero A."/>
            <person name="Issali A.E."/>
            <person name="Liu N."/>
            <person name="Peng M."/>
            <person name="Yang Y."/>
        </authorList>
    </citation>
    <scope>NUCLEOTIDE SEQUENCE</scope>
    <source>
        <tissue evidence="4">Spear leaf of Hainan Tall coconut</tissue>
    </source>
</reference>
<dbReference type="Gene3D" id="2.30.42.10">
    <property type="match status" value="1"/>
</dbReference>
<dbReference type="GO" id="GO:0005737">
    <property type="term" value="C:cytoplasm"/>
    <property type="evidence" value="ECO:0007669"/>
    <property type="project" value="TreeGrafter"/>
</dbReference>
<dbReference type="InterPro" id="IPR036034">
    <property type="entry name" value="PDZ_sf"/>
</dbReference>
<evidence type="ECO:0000256" key="1">
    <source>
        <dbReference type="ARBA" id="ARBA00023186"/>
    </source>
</evidence>
<dbReference type="InterPro" id="IPR001478">
    <property type="entry name" value="PDZ"/>
</dbReference>
<dbReference type="GO" id="GO:0070682">
    <property type="term" value="P:proteasome regulatory particle assembly"/>
    <property type="evidence" value="ECO:0007669"/>
    <property type="project" value="InterPro"/>
</dbReference>
<evidence type="ECO:0000259" key="3">
    <source>
        <dbReference type="SMART" id="SM00228"/>
    </source>
</evidence>
<feature type="domain" description="PDZ" evidence="3">
    <location>
        <begin position="120"/>
        <end position="224"/>
    </location>
</feature>
<evidence type="ECO:0000313" key="4">
    <source>
        <dbReference type="EMBL" id="KAG1348245.1"/>
    </source>
</evidence>
<feature type="region of interest" description="Disordered" evidence="2">
    <location>
        <begin position="1"/>
        <end position="34"/>
    </location>
</feature>
<dbReference type="GO" id="GO:0000502">
    <property type="term" value="C:proteasome complex"/>
    <property type="evidence" value="ECO:0007669"/>
    <property type="project" value="UniProtKB-KW"/>
</dbReference>
<sequence>MRSTPRSFFRLFPHPRPLGRGSERARGRRKPPNPATMVATNLKSETMALMERRASMEAEMNAIIEFLCGPGGPGISGSLVDREGFPRSDIDIPAIRSQRARLAALRNDHKDITEKIEKNLQVLHSVRAAKVVPLPSKDSDTSVYVHESTSQDSSMGEEPIVRIPFAMIDEIADDSPAAEDGLQLGDEILKFGNVEIGGELQSRLVLEAQSNQGHPISMVTIRQGSVMNLSVTPRPWHGRGLLGCHFRIL</sequence>
<dbReference type="SMART" id="SM00228">
    <property type="entry name" value="PDZ"/>
    <property type="match status" value="1"/>
</dbReference>
<gene>
    <name evidence="4" type="ORF">COCNU_06G020740</name>
</gene>
<accession>A0A8K0IE71</accession>
<keyword evidence="1" id="KW-0143">Chaperone</keyword>
<dbReference type="AlphaFoldDB" id="A0A8K0IE71"/>
<dbReference type="InterPro" id="IPR035269">
    <property type="entry name" value="PSMD9"/>
</dbReference>
<organism evidence="4 5">
    <name type="scientific">Cocos nucifera</name>
    <name type="common">Coconut palm</name>
    <dbReference type="NCBI Taxonomy" id="13894"/>
    <lineage>
        <taxon>Eukaryota</taxon>
        <taxon>Viridiplantae</taxon>
        <taxon>Streptophyta</taxon>
        <taxon>Embryophyta</taxon>
        <taxon>Tracheophyta</taxon>
        <taxon>Spermatophyta</taxon>
        <taxon>Magnoliopsida</taxon>
        <taxon>Liliopsida</taxon>
        <taxon>Arecaceae</taxon>
        <taxon>Arecoideae</taxon>
        <taxon>Cocoseae</taxon>
        <taxon>Attaleinae</taxon>
        <taxon>Cocos</taxon>
    </lineage>
</organism>
<dbReference type="FunFam" id="2.30.42.10:FF:000107">
    <property type="entry name" value="26S proteasome non-ATPase regulatory subunit 9"/>
    <property type="match status" value="1"/>
</dbReference>
<dbReference type="Gene3D" id="6.10.140.1710">
    <property type="match status" value="1"/>
</dbReference>